<accession>A0A229SBR3</accession>
<evidence type="ECO:0000256" key="2">
    <source>
        <dbReference type="ARBA" id="ARBA00010617"/>
    </source>
</evidence>
<dbReference type="RefSeq" id="WP_093934235.1">
    <property type="nucleotide sequence ID" value="NZ_JBHXJK010000011.1"/>
</dbReference>
<organism evidence="10 11">
    <name type="scientific">Amycolatopsis thailandensis</name>
    <dbReference type="NCBI Taxonomy" id="589330"/>
    <lineage>
        <taxon>Bacteria</taxon>
        <taxon>Bacillati</taxon>
        <taxon>Actinomycetota</taxon>
        <taxon>Actinomycetes</taxon>
        <taxon>Pseudonocardiales</taxon>
        <taxon>Pseudonocardiaceae</taxon>
        <taxon>Amycolatopsis</taxon>
    </lineage>
</organism>
<dbReference type="FunFam" id="1.10.630.10:FF:000018">
    <property type="entry name" value="Cytochrome P450 monooxygenase"/>
    <property type="match status" value="1"/>
</dbReference>
<protein>
    <submittedName>
        <fullName evidence="10">Cytochrome P450</fullName>
    </submittedName>
</protein>
<dbReference type="GO" id="GO:0004497">
    <property type="term" value="F:monooxygenase activity"/>
    <property type="evidence" value="ECO:0007669"/>
    <property type="project" value="UniProtKB-KW"/>
</dbReference>
<keyword evidence="4 9" id="KW-0479">Metal-binding</keyword>
<keyword evidence="11" id="KW-1185">Reference proteome</keyword>
<dbReference type="InterPro" id="IPR001128">
    <property type="entry name" value="Cyt_P450"/>
</dbReference>
<dbReference type="InterPro" id="IPR002397">
    <property type="entry name" value="Cyt_P450_B"/>
</dbReference>
<dbReference type="OrthoDB" id="3664945at2"/>
<comment type="pathway">
    <text evidence="1">Antibiotic biosynthesis; vancomycin biosynthesis.</text>
</comment>
<dbReference type="PANTHER" id="PTHR46696">
    <property type="entry name" value="P450, PUTATIVE (EUROFUNG)-RELATED"/>
    <property type="match status" value="1"/>
</dbReference>
<evidence type="ECO:0000256" key="6">
    <source>
        <dbReference type="ARBA" id="ARBA00023004"/>
    </source>
</evidence>
<dbReference type="PANTHER" id="PTHR46696:SF6">
    <property type="entry name" value="P450, PUTATIVE (EUROFUNG)-RELATED"/>
    <property type="match status" value="1"/>
</dbReference>
<evidence type="ECO:0000256" key="1">
    <source>
        <dbReference type="ARBA" id="ARBA00004660"/>
    </source>
</evidence>
<dbReference type="AlphaFoldDB" id="A0A229SBR3"/>
<dbReference type="SUPFAM" id="SSF48264">
    <property type="entry name" value="Cytochrome P450"/>
    <property type="match status" value="1"/>
</dbReference>
<dbReference type="InterPro" id="IPR017972">
    <property type="entry name" value="Cyt_P450_CS"/>
</dbReference>
<dbReference type="EMBL" id="NMQT01000045">
    <property type="protein sequence ID" value="OXM56352.1"/>
    <property type="molecule type" value="Genomic_DNA"/>
</dbReference>
<evidence type="ECO:0000256" key="3">
    <source>
        <dbReference type="ARBA" id="ARBA00022617"/>
    </source>
</evidence>
<dbReference type="GO" id="GO:0016705">
    <property type="term" value="F:oxidoreductase activity, acting on paired donors, with incorporation or reduction of molecular oxygen"/>
    <property type="evidence" value="ECO:0007669"/>
    <property type="project" value="InterPro"/>
</dbReference>
<dbReference type="GO" id="GO:0020037">
    <property type="term" value="F:heme binding"/>
    <property type="evidence" value="ECO:0007669"/>
    <property type="project" value="InterPro"/>
</dbReference>
<evidence type="ECO:0000256" key="9">
    <source>
        <dbReference type="RuleBase" id="RU000461"/>
    </source>
</evidence>
<comment type="caution">
    <text evidence="10">The sequence shown here is derived from an EMBL/GenBank/DDBJ whole genome shotgun (WGS) entry which is preliminary data.</text>
</comment>
<dbReference type="Gene3D" id="1.10.630.10">
    <property type="entry name" value="Cytochrome P450"/>
    <property type="match status" value="1"/>
</dbReference>
<dbReference type="CDD" id="cd11030">
    <property type="entry name" value="CYP105-like"/>
    <property type="match status" value="1"/>
</dbReference>
<comment type="function">
    <text evidence="8">Involved in the coupling of aromatic side chains of the heptapeptide of vancomycin.</text>
</comment>
<dbReference type="InterPro" id="IPR036396">
    <property type="entry name" value="Cyt_P450_sf"/>
</dbReference>
<dbReference type="Proteomes" id="UP000215223">
    <property type="component" value="Unassembled WGS sequence"/>
</dbReference>
<dbReference type="PROSITE" id="PS00086">
    <property type="entry name" value="CYTOCHROME_P450"/>
    <property type="match status" value="1"/>
</dbReference>
<proteinExistence type="inferred from homology"/>
<dbReference type="GO" id="GO:0005506">
    <property type="term" value="F:iron ion binding"/>
    <property type="evidence" value="ECO:0007669"/>
    <property type="project" value="InterPro"/>
</dbReference>
<keyword evidence="6 9" id="KW-0408">Iron</keyword>
<sequence>MVVPLPHQRFGLDPVPELSDLQKNGPLHEYDTEPGLDGRKQWLVTGYDEIREILSDVTRFSSMRPVDDESERAWLPGILQSYDPPDHTRLRGTVTRANTVRRIEVLRPVAEEIVEECLDDLEDMGSPVDFVRNAAWPIPALIACDLLGVPRDDQYELSRMFRESRESRIPRQRNLSGLGIVNYARKLTARNRVEPGDGMIGGIVRDHGDDVTDDELAGLAEGIMIGAVEQLASQLAIAALLLVTHPAQMALLRERPELANSAAEEVLRYASIVETPSPRTALVDVSIGGRTIRAGDVLTCSLLAVNRARGEGFDITRENTEHIAFGHGIHHCIGAPLTRLQLRVALPALVRRFPTLRLAVPEEELRFKPGRPAPFAVEELPVEW</sequence>
<evidence type="ECO:0000256" key="4">
    <source>
        <dbReference type="ARBA" id="ARBA00022723"/>
    </source>
</evidence>
<comment type="similarity">
    <text evidence="2 9">Belongs to the cytochrome P450 family.</text>
</comment>
<keyword evidence="5 9" id="KW-0560">Oxidoreductase</keyword>
<keyword evidence="7 9" id="KW-0503">Monooxygenase</keyword>
<evidence type="ECO:0000256" key="7">
    <source>
        <dbReference type="ARBA" id="ARBA00023033"/>
    </source>
</evidence>
<evidence type="ECO:0000256" key="5">
    <source>
        <dbReference type="ARBA" id="ARBA00023002"/>
    </source>
</evidence>
<dbReference type="Pfam" id="PF00067">
    <property type="entry name" value="p450"/>
    <property type="match status" value="1"/>
</dbReference>
<dbReference type="PRINTS" id="PR00359">
    <property type="entry name" value="BP450"/>
</dbReference>
<evidence type="ECO:0000313" key="11">
    <source>
        <dbReference type="Proteomes" id="UP000215223"/>
    </source>
</evidence>
<evidence type="ECO:0000256" key="8">
    <source>
        <dbReference type="ARBA" id="ARBA00055433"/>
    </source>
</evidence>
<evidence type="ECO:0000313" key="10">
    <source>
        <dbReference type="EMBL" id="OXM56352.1"/>
    </source>
</evidence>
<reference evidence="10 11" key="1">
    <citation type="submission" date="2017-07" db="EMBL/GenBank/DDBJ databases">
        <title>Amycolatopsis thailandensis Genome sequencing and assembly.</title>
        <authorList>
            <person name="Kaur N."/>
            <person name="Mayilraj S."/>
        </authorList>
    </citation>
    <scope>NUCLEOTIDE SEQUENCE [LARGE SCALE GENOMIC DNA]</scope>
    <source>
        <strain evidence="10 11">JCM 16380</strain>
    </source>
</reference>
<gene>
    <name evidence="10" type="ORF">CFP71_13725</name>
</gene>
<keyword evidence="3 9" id="KW-0349">Heme</keyword>
<name>A0A229SBR3_9PSEU</name>